<dbReference type="OrthoDB" id="277629at2"/>
<comment type="caution">
    <text evidence="2">The sequence shown here is derived from an EMBL/GenBank/DDBJ whole genome shotgun (WGS) entry which is preliminary data.</text>
</comment>
<keyword evidence="3" id="KW-1185">Reference proteome</keyword>
<gene>
    <name evidence="2" type="ORF">DLK05_09965</name>
</gene>
<dbReference type="EMBL" id="RJJX01000011">
    <property type="protein sequence ID" value="RUT78161.1"/>
    <property type="molecule type" value="Genomic_DNA"/>
</dbReference>
<evidence type="ECO:0000313" key="3">
    <source>
        <dbReference type="Proteomes" id="UP000282985"/>
    </source>
</evidence>
<keyword evidence="1" id="KW-0732">Signal</keyword>
<protein>
    <recommendedName>
        <fullName evidence="4">Haem-binding uptake Tiki superfamily ChaN domain-containing protein</fullName>
    </recommendedName>
</protein>
<dbReference type="SUPFAM" id="SSF159501">
    <property type="entry name" value="EreA/ChaN-like"/>
    <property type="match status" value="1"/>
</dbReference>
<reference evidence="2 3" key="1">
    <citation type="submission" date="2018-11" db="EMBL/GenBank/DDBJ databases">
        <title>Parancylomarina longa gen. nov., sp. nov., isolated from sediments of southern Okinawa.</title>
        <authorList>
            <person name="Fu T."/>
        </authorList>
    </citation>
    <scope>NUCLEOTIDE SEQUENCE [LARGE SCALE GENOMIC DNA]</scope>
    <source>
        <strain evidence="2 3">T3-2 S1-C</strain>
    </source>
</reference>
<feature type="chain" id="PRO_5019587783" description="Haem-binding uptake Tiki superfamily ChaN domain-containing protein" evidence="1">
    <location>
        <begin position="21"/>
        <end position="391"/>
    </location>
</feature>
<feature type="signal peptide" evidence="1">
    <location>
        <begin position="1"/>
        <end position="20"/>
    </location>
</feature>
<accession>A0A434AUY7</accession>
<evidence type="ECO:0008006" key="4">
    <source>
        <dbReference type="Google" id="ProtNLM"/>
    </source>
</evidence>
<sequence length="391" mass="46035">MKKFKLFSLFFLLTAIRLFSQVPFPFKPLQTKDYYEAFCFLKNNKDKYVGHKFENQFWQAYGTLSAFLGQYKKADRCYYLRDSIFNNLGDSIDHLNISKYAISQLDLNKLYQTNSVILLNEAHYKSEDRAFLYNQLPFLKEKGYKYLAIEALNNGKWLDTDLEKRGYPIYNKTGVYINDPIFAHVIRKALKLGYQLIPYESYSQKREEEQAENIVKVYNPAEGKLVVFAGYAHICEDCNKKLMGSFLKEKLGQDVLSISQDIPNKLRFSMHDSVQFYLANSENECYDYYLTSPRKIDNLNIPGWYELMDFQLQPLHDYYTKTIEIPSLVQVYYPNEQNGIPVFQYLIESENDKNMLLAFPSEGEYNLVVTNSNNIDSLKINTTVRLKFRRR</sequence>
<dbReference type="RefSeq" id="WP_127343831.1">
    <property type="nucleotide sequence ID" value="NZ_RJJX01000011.1"/>
</dbReference>
<evidence type="ECO:0000313" key="2">
    <source>
        <dbReference type="EMBL" id="RUT78161.1"/>
    </source>
</evidence>
<evidence type="ECO:0000256" key="1">
    <source>
        <dbReference type="SAM" id="SignalP"/>
    </source>
</evidence>
<dbReference type="Proteomes" id="UP000282985">
    <property type="component" value="Unassembled WGS sequence"/>
</dbReference>
<organism evidence="2 3">
    <name type="scientific">Ancylomarina longa</name>
    <dbReference type="NCBI Taxonomy" id="2487017"/>
    <lineage>
        <taxon>Bacteria</taxon>
        <taxon>Pseudomonadati</taxon>
        <taxon>Bacteroidota</taxon>
        <taxon>Bacteroidia</taxon>
        <taxon>Marinilabiliales</taxon>
        <taxon>Marinifilaceae</taxon>
        <taxon>Ancylomarina</taxon>
    </lineage>
</organism>
<name>A0A434AUY7_9BACT</name>
<proteinExistence type="predicted"/>
<dbReference type="AlphaFoldDB" id="A0A434AUY7"/>